<comment type="similarity">
    <text evidence="1">Belongs to the DNA polymerase type-Y family.</text>
</comment>
<dbReference type="PANTHER" id="PTHR11076:SF33">
    <property type="entry name" value="DNA POLYMERASE KAPPA"/>
    <property type="match status" value="1"/>
</dbReference>
<dbReference type="InterPro" id="IPR043502">
    <property type="entry name" value="DNA/RNA_pol_sf"/>
</dbReference>
<dbReference type="InterPro" id="IPR050116">
    <property type="entry name" value="DNA_polymerase-Y"/>
</dbReference>
<keyword evidence="6" id="KW-1185">Reference proteome</keyword>
<dbReference type="RefSeq" id="WP_035135346.1">
    <property type="nucleotide sequence ID" value="NZ_JRLV01000018.1"/>
</dbReference>
<dbReference type="Pfam" id="PF11799">
    <property type="entry name" value="IMS_C"/>
    <property type="match status" value="1"/>
</dbReference>
<dbReference type="SUPFAM" id="SSF100879">
    <property type="entry name" value="Lesion bypass DNA polymerase (Y-family), little finger domain"/>
    <property type="match status" value="1"/>
</dbReference>
<dbReference type="InterPro" id="IPR001126">
    <property type="entry name" value="UmuC"/>
</dbReference>
<dbReference type="CDD" id="cd01700">
    <property type="entry name" value="PolY_Pol_V_umuC"/>
    <property type="match status" value="1"/>
</dbReference>
<evidence type="ECO:0000256" key="3">
    <source>
        <dbReference type="ARBA" id="ARBA00023236"/>
    </source>
</evidence>
<name>A0A0A2LT78_9FLAO</name>
<protein>
    <submittedName>
        <fullName evidence="5">SOS mutagenesis and repair protein UmuC</fullName>
    </submittedName>
</protein>
<evidence type="ECO:0000256" key="1">
    <source>
        <dbReference type="ARBA" id="ARBA00010945"/>
    </source>
</evidence>
<dbReference type="SUPFAM" id="SSF56672">
    <property type="entry name" value="DNA/RNA polymerases"/>
    <property type="match status" value="1"/>
</dbReference>
<dbReference type="PANTHER" id="PTHR11076">
    <property type="entry name" value="DNA REPAIR POLYMERASE UMUC / TRANSFERASE FAMILY MEMBER"/>
    <property type="match status" value="1"/>
</dbReference>
<dbReference type="GO" id="GO:0009432">
    <property type="term" value="P:SOS response"/>
    <property type="evidence" value="ECO:0007669"/>
    <property type="project" value="UniProtKB-KW"/>
</dbReference>
<evidence type="ECO:0000256" key="2">
    <source>
        <dbReference type="ARBA" id="ARBA00023199"/>
    </source>
</evidence>
<dbReference type="Pfam" id="PF00817">
    <property type="entry name" value="IMS"/>
    <property type="match status" value="1"/>
</dbReference>
<comment type="caution">
    <text evidence="5">The sequence shown here is derived from an EMBL/GenBank/DDBJ whole genome shotgun (WGS) entry which is preliminary data.</text>
</comment>
<organism evidence="5 6">
    <name type="scientific">Flavobacterium beibuense F44-8</name>
    <dbReference type="NCBI Taxonomy" id="1406840"/>
    <lineage>
        <taxon>Bacteria</taxon>
        <taxon>Pseudomonadati</taxon>
        <taxon>Bacteroidota</taxon>
        <taxon>Flavobacteriia</taxon>
        <taxon>Flavobacteriales</taxon>
        <taxon>Flavobacteriaceae</taxon>
        <taxon>Flavobacterium</taxon>
    </lineage>
</organism>
<dbReference type="PROSITE" id="PS50173">
    <property type="entry name" value="UMUC"/>
    <property type="match status" value="1"/>
</dbReference>
<dbReference type="InterPro" id="IPR017961">
    <property type="entry name" value="DNA_pol_Y-fam_little_finger"/>
</dbReference>
<dbReference type="EMBL" id="JRLV01000018">
    <property type="protein sequence ID" value="KGO79375.1"/>
    <property type="molecule type" value="Genomic_DNA"/>
</dbReference>
<proteinExistence type="inferred from homology"/>
<sequence>MYALIDCNNFYVSCERAFQPQWQDKPVVVLSNNDGCIISRSEEAKALGIPMASPEFKIRELLQQNNIKVFSSNYPLYGDLSERVMKIMEGFTPNVEVYSIDEAFLDFNGIDVNDFYTYGLEMRERVWKWVGLPICVGIAPTKTLSKAANRIAKKYQEKTGGVYVIDTNEKRLKAIKWLKIEDVWGIGYRTVKKLKARNINTAYDFTLSHIEPWIRKEMGVVGMRIKYELEGNPAIGDGQVPEVRRTIATTRTFPKQITDFDLLRERITTFAMVTAEKLRKQKSCCQTIIVTLVADKHKTASQKYYYSRAVLLPFATQSGITISNTAISLLKSLLPETVSVKFKKAGVIVSDLIPENTRQFNLFTDENPKHMSLMKTLDKVNAKMGERVIRLASQEKKTWDMKQNMLSPRYTTNINEILQINVDS</sequence>
<dbReference type="Proteomes" id="UP000030129">
    <property type="component" value="Unassembled WGS sequence"/>
</dbReference>
<keyword evidence="2" id="KW-0741">SOS mutagenesis</keyword>
<evidence type="ECO:0000313" key="6">
    <source>
        <dbReference type="Proteomes" id="UP000030129"/>
    </source>
</evidence>
<evidence type="ECO:0000259" key="4">
    <source>
        <dbReference type="PROSITE" id="PS50173"/>
    </source>
</evidence>
<dbReference type="AlphaFoldDB" id="A0A0A2LT78"/>
<dbReference type="eggNOG" id="COG0389">
    <property type="taxonomic scope" value="Bacteria"/>
</dbReference>
<dbReference type="GO" id="GO:0003887">
    <property type="term" value="F:DNA-directed DNA polymerase activity"/>
    <property type="evidence" value="ECO:0007669"/>
    <property type="project" value="UniProtKB-KW"/>
</dbReference>
<dbReference type="Gene3D" id="3.30.70.270">
    <property type="match status" value="1"/>
</dbReference>
<dbReference type="GO" id="GO:0006281">
    <property type="term" value="P:DNA repair"/>
    <property type="evidence" value="ECO:0007669"/>
    <property type="project" value="InterPro"/>
</dbReference>
<dbReference type="Gene3D" id="3.40.1170.60">
    <property type="match status" value="1"/>
</dbReference>
<feature type="domain" description="UmuC" evidence="4">
    <location>
        <begin position="2"/>
        <end position="187"/>
    </location>
</feature>
<dbReference type="GO" id="GO:0042276">
    <property type="term" value="P:error-prone translesion synthesis"/>
    <property type="evidence" value="ECO:0007669"/>
    <property type="project" value="TreeGrafter"/>
</dbReference>
<reference evidence="5 6" key="1">
    <citation type="submission" date="2013-09" db="EMBL/GenBank/DDBJ databases">
        <authorList>
            <person name="Zeng Z."/>
            <person name="Chen C."/>
        </authorList>
    </citation>
    <scope>NUCLEOTIDE SEQUENCE [LARGE SCALE GENOMIC DNA]</scope>
    <source>
        <strain evidence="5 6">F44-8</strain>
    </source>
</reference>
<keyword evidence="3" id="KW-0742">SOS response</keyword>
<dbReference type="GO" id="GO:0003684">
    <property type="term" value="F:damaged DNA binding"/>
    <property type="evidence" value="ECO:0007669"/>
    <property type="project" value="InterPro"/>
</dbReference>
<accession>A0A0A2LT78</accession>
<dbReference type="Gene3D" id="3.30.1490.100">
    <property type="entry name" value="DNA polymerase, Y-family, little finger domain"/>
    <property type="match status" value="1"/>
</dbReference>
<dbReference type="Pfam" id="PF13438">
    <property type="entry name" value="DUF4113"/>
    <property type="match status" value="1"/>
</dbReference>
<dbReference type="InterPro" id="IPR025188">
    <property type="entry name" value="DUF4113"/>
</dbReference>
<dbReference type="InterPro" id="IPR043128">
    <property type="entry name" value="Rev_trsase/Diguanyl_cyclase"/>
</dbReference>
<evidence type="ECO:0000313" key="5">
    <source>
        <dbReference type="EMBL" id="KGO79375.1"/>
    </source>
</evidence>
<dbReference type="InterPro" id="IPR036775">
    <property type="entry name" value="DNA_pol_Y-fam_lit_finger_sf"/>
</dbReference>
<dbReference type="STRING" id="1406840.Q763_14165"/>
<gene>
    <name evidence="5" type="ORF">Q763_14165</name>
</gene>
<keyword evidence="2" id="KW-0227">DNA damage</keyword>